<comment type="similarity">
    <text evidence="12">Belongs to the cytochrome b561 family.</text>
</comment>
<keyword evidence="11 13" id="KW-0472">Membrane</keyword>
<feature type="transmembrane region" description="Helical" evidence="13">
    <location>
        <begin position="148"/>
        <end position="171"/>
    </location>
</feature>
<dbReference type="InterPro" id="IPR016174">
    <property type="entry name" value="Di-haem_cyt_TM"/>
</dbReference>
<keyword evidence="4" id="KW-1003">Cell membrane</keyword>
<evidence type="ECO:0000256" key="7">
    <source>
        <dbReference type="ARBA" id="ARBA00022723"/>
    </source>
</evidence>
<evidence type="ECO:0000313" key="15">
    <source>
        <dbReference type="EMBL" id="NHO55244.1"/>
    </source>
</evidence>
<sequence>MSVSSPIIAGSSRYDTPTIALHWMTALLVAFQFALGETWNLPTRPVHHLMVVAHLTAGICLTVIMMLRVGWRLTKGRCLSKLLSPLDRMWALGMDYTLYILLLAEIVLGYLWRWGSGQAMSFFNLSLPSPLMRFQTKTLEWIQSLHHWNAWLIVGLAIGHGGAALFHQFILKDRVLERMLYRKP</sequence>
<gene>
    <name evidence="15" type="ORF">GOB87_15080</name>
</gene>
<evidence type="ECO:0000256" key="12">
    <source>
        <dbReference type="ARBA" id="ARBA00037975"/>
    </source>
</evidence>
<keyword evidence="7" id="KW-0479">Metal-binding</keyword>
<evidence type="ECO:0000256" key="3">
    <source>
        <dbReference type="ARBA" id="ARBA00022448"/>
    </source>
</evidence>
<dbReference type="GO" id="GO:0022904">
    <property type="term" value="P:respiratory electron transport chain"/>
    <property type="evidence" value="ECO:0007669"/>
    <property type="project" value="InterPro"/>
</dbReference>
<dbReference type="GO" id="GO:0046872">
    <property type="term" value="F:metal ion binding"/>
    <property type="evidence" value="ECO:0007669"/>
    <property type="project" value="UniProtKB-KW"/>
</dbReference>
<name>A0A967B8T8_9PROT</name>
<evidence type="ECO:0000313" key="16">
    <source>
        <dbReference type="Proteomes" id="UP000597459"/>
    </source>
</evidence>
<dbReference type="GO" id="GO:0020037">
    <property type="term" value="F:heme binding"/>
    <property type="evidence" value="ECO:0007669"/>
    <property type="project" value="TreeGrafter"/>
</dbReference>
<evidence type="ECO:0000259" key="14">
    <source>
        <dbReference type="Pfam" id="PF01292"/>
    </source>
</evidence>
<dbReference type="GO" id="GO:0009055">
    <property type="term" value="F:electron transfer activity"/>
    <property type="evidence" value="ECO:0007669"/>
    <property type="project" value="InterPro"/>
</dbReference>
<reference evidence="15" key="1">
    <citation type="submission" date="2019-11" db="EMBL/GenBank/DDBJ databases">
        <title>Description of new Acetobacter species.</title>
        <authorList>
            <person name="Cleenwerck I."/>
            <person name="Sombolestani A.S."/>
        </authorList>
    </citation>
    <scope>NUCLEOTIDE SEQUENCE</scope>
    <source>
        <strain evidence="15">LMG 1626</strain>
    </source>
</reference>
<organism evidence="15 16">
    <name type="scientific">Acetobacter estunensis</name>
    <dbReference type="NCBI Taxonomy" id="104097"/>
    <lineage>
        <taxon>Bacteria</taxon>
        <taxon>Pseudomonadati</taxon>
        <taxon>Pseudomonadota</taxon>
        <taxon>Alphaproteobacteria</taxon>
        <taxon>Acetobacterales</taxon>
        <taxon>Acetobacteraceae</taxon>
        <taxon>Acetobacter</taxon>
    </lineage>
</organism>
<dbReference type="EMBL" id="WOTH01000057">
    <property type="protein sequence ID" value="NHO55244.1"/>
    <property type="molecule type" value="Genomic_DNA"/>
</dbReference>
<dbReference type="GO" id="GO:0005886">
    <property type="term" value="C:plasma membrane"/>
    <property type="evidence" value="ECO:0007669"/>
    <property type="project" value="UniProtKB-SubCell"/>
</dbReference>
<evidence type="ECO:0000256" key="10">
    <source>
        <dbReference type="ARBA" id="ARBA00023004"/>
    </source>
</evidence>
<comment type="subcellular location">
    <subcellularLocation>
        <location evidence="2">Cell membrane</location>
        <topology evidence="2">Multi-pass membrane protein</topology>
    </subcellularLocation>
</comment>
<feature type="domain" description="Cytochrome b561 bacterial/Ni-hydrogenase" evidence="14">
    <location>
        <begin position="13"/>
        <end position="180"/>
    </location>
</feature>
<keyword evidence="6 13" id="KW-0812">Transmembrane</keyword>
<proteinExistence type="inferred from homology"/>
<evidence type="ECO:0000256" key="11">
    <source>
        <dbReference type="ARBA" id="ARBA00023136"/>
    </source>
</evidence>
<dbReference type="Pfam" id="PF01292">
    <property type="entry name" value="Ni_hydr_CYTB"/>
    <property type="match status" value="1"/>
</dbReference>
<dbReference type="PANTHER" id="PTHR30529">
    <property type="entry name" value="CYTOCHROME B561"/>
    <property type="match status" value="1"/>
</dbReference>
<comment type="cofactor">
    <cofactor evidence="1">
        <name>heme b</name>
        <dbReference type="ChEBI" id="CHEBI:60344"/>
    </cofactor>
</comment>
<feature type="transmembrane region" description="Helical" evidence="13">
    <location>
        <begin position="51"/>
        <end position="71"/>
    </location>
</feature>
<comment type="caution">
    <text evidence="15">The sequence shown here is derived from an EMBL/GenBank/DDBJ whole genome shotgun (WGS) entry which is preliminary data.</text>
</comment>
<keyword evidence="16" id="KW-1185">Reference proteome</keyword>
<dbReference type="InterPro" id="IPR052168">
    <property type="entry name" value="Cytochrome_b561_oxidase"/>
</dbReference>
<evidence type="ECO:0000256" key="4">
    <source>
        <dbReference type="ARBA" id="ARBA00022475"/>
    </source>
</evidence>
<dbReference type="AlphaFoldDB" id="A0A967B8T8"/>
<feature type="transmembrane region" description="Helical" evidence="13">
    <location>
        <begin position="92"/>
        <end position="112"/>
    </location>
</feature>
<keyword evidence="5" id="KW-0349">Heme</keyword>
<evidence type="ECO:0000256" key="13">
    <source>
        <dbReference type="SAM" id="Phobius"/>
    </source>
</evidence>
<keyword evidence="8" id="KW-0249">Electron transport</keyword>
<protein>
    <submittedName>
        <fullName evidence="15">Cytochrome b</fullName>
    </submittedName>
</protein>
<keyword evidence="9 13" id="KW-1133">Transmembrane helix</keyword>
<accession>A0A967B8T8</accession>
<feature type="transmembrane region" description="Helical" evidence="13">
    <location>
        <begin position="20"/>
        <end position="39"/>
    </location>
</feature>
<evidence type="ECO:0000256" key="6">
    <source>
        <dbReference type="ARBA" id="ARBA00022692"/>
    </source>
</evidence>
<evidence type="ECO:0000256" key="1">
    <source>
        <dbReference type="ARBA" id="ARBA00001970"/>
    </source>
</evidence>
<keyword evidence="3" id="KW-0813">Transport</keyword>
<evidence type="ECO:0000256" key="2">
    <source>
        <dbReference type="ARBA" id="ARBA00004651"/>
    </source>
</evidence>
<dbReference type="InterPro" id="IPR011577">
    <property type="entry name" value="Cyt_b561_bac/Ni-Hgenase"/>
</dbReference>
<evidence type="ECO:0000256" key="8">
    <source>
        <dbReference type="ARBA" id="ARBA00022982"/>
    </source>
</evidence>
<evidence type="ECO:0000256" key="5">
    <source>
        <dbReference type="ARBA" id="ARBA00022617"/>
    </source>
</evidence>
<dbReference type="Proteomes" id="UP000597459">
    <property type="component" value="Unassembled WGS sequence"/>
</dbReference>
<dbReference type="SUPFAM" id="SSF81342">
    <property type="entry name" value="Transmembrane di-heme cytochromes"/>
    <property type="match status" value="1"/>
</dbReference>
<dbReference type="PANTHER" id="PTHR30529:SF1">
    <property type="entry name" value="CYTOCHROME B561 HOMOLOG 2"/>
    <property type="match status" value="1"/>
</dbReference>
<evidence type="ECO:0000256" key="9">
    <source>
        <dbReference type="ARBA" id="ARBA00022989"/>
    </source>
</evidence>
<keyword evidence="10" id="KW-0408">Iron</keyword>